<keyword evidence="1" id="KW-0238">DNA-binding</keyword>
<dbReference type="SUPFAM" id="SSF142906">
    <property type="entry name" value="YjbR-like"/>
    <property type="match status" value="1"/>
</dbReference>
<dbReference type="GO" id="GO:0003677">
    <property type="term" value="F:DNA binding"/>
    <property type="evidence" value="ECO:0007669"/>
    <property type="project" value="UniProtKB-KW"/>
</dbReference>
<sequence length="121" mass="13717">MQGHQIQRIAIEAAERLPAAECSYPFGPEHQVYKVCGKVFLLLTELRGVPIITLKCEPQQAELHRVIYPSITAGYHMNKRHWITVYPGDNLSPGLIQQLVEESYQRVVRGIPASRRPAWVG</sequence>
<reference evidence="2" key="1">
    <citation type="submission" date="2016-10" db="EMBL/GenBank/DDBJ databases">
        <authorList>
            <person name="Varghese N."/>
            <person name="Submissions S."/>
        </authorList>
    </citation>
    <scope>NUCLEOTIDE SEQUENCE [LARGE SCALE GENOMIC DNA]</scope>
    <source>
        <strain evidence="2">OV426</strain>
    </source>
</reference>
<dbReference type="InterPro" id="IPR058532">
    <property type="entry name" value="YjbR/MT2646/Rv2570-like"/>
</dbReference>
<evidence type="ECO:0000313" key="2">
    <source>
        <dbReference type="Proteomes" id="UP000198968"/>
    </source>
</evidence>
<name>A0A1I4YJE7_9GAMM</name>
<keyword evidence="2" id="KW-1185">Reference proteome</keyword>
<proteinExistence type="predicted"/>
<dbReference type="EMBL" id="FOVG01000001">
    <property type="protein sequence ID" value="SFN38158.1"/>
    <property type="molecule type" value="Genomic_DNA"/>
</dbReference>
<organism evidence="1 2">
    <name type="scientific">Candidatus Pantoea varia</name>
    <dbReference type="NCBI Taxonomy" id="1881036"/>
    <lineage>
        <taxon>Bacteria</taxon>
        <taxon>Pseudomonadati</taxon>
        <taxon>Pseudomonadota</taxon>
        <taxon>Gammaproteobacteria</taxon>
        <taxon>Enterobacterales</taxon>
        <taxon>Erwiniaceae</taxon>
        <taxon>Pantoea</taxon>
    </lineage>
</organism>
<protein>
    <submittedName>
        <fullName evidence="1">Predicted DNA-binding protein, MmcQ/YjbR family</fullName>
    </submittedName>
</protein>
<dbReference type="PANTHER" id="PTHR35145:SF1">
    <property type="entry name" value="CYTOPLASMIC PROTEIN"/>
    <property type="match status" value="1"/>
</dbReference>
<dbReference type="AlphaFoldDB" id="A0A1I4YJE7"/>
<dbReference type="Pfam" id="PF04237">
    <property type="entry name" value="YjbR"/>
    <property type="match status" value="1"/>
</dbReference>
<accession>A0A1I4YJE7</accession>
<dbReference type="InterPro" id="IPR038056">
    <property type="entry name" value="YjbR-like_sf"/>
</dbReference>
<dbReference type="RefSeq" id="WP_090961430.1">
    <property type="nucleotide sequence ID" value="NZ_FOVG01000001.1"/>
</dbReference>
<gene>
    <name evidence="1" type="ORF">SAMN05428971_1233</name>
</gene>
<dbReference type="Gene3D" id="3.90.1150.30">
    <property type="match status" value="1"/>
</dbReference>
<dbReference type="OrthoDB" id="3194910at2"/>
<dbReference type="Proteomes" id="UP000198968">
    <property type="component" value="Unassembled WGS sequence"/>
</dbReference>
<evidence type="ECO:0000313" key="1">
    <source>
        <dbReference type="EMBL" id="SFN38158.1"/>
    </source>
</evidence>
<dbReference type="InterPro" id="IPR007351">
    <property type="entry name" value="YjbR"/>
</dbReference>
<dbReference type="PANTHER" id="PTHR35145">
    <property type="entry name" value="CYTOPLASMIC PROTEIN-RELATED"/>
    <property type="match status" value="1"/>
</dbReference>